<feature type="compositionally biased region" description="Polar residues" evidence="7">
    <location>
        <begin position="523"/>
        <end position="542"/>
    </location>
</feature>
<evidence type="ECO:0000256" key="1">
    <source>
        <dbReference type="ARBA" id="ARBA00004123"/>
    </source>
</evidence>
<dbReference type="STRING" id="199890.A0A182PLX1"/>
<keyword evidence="6" id="KW-0539">Nucleus</keyword>
<dbReference type="GO" id="GO:0060261">
    <property type="term" value="P:positive regulation of transcription initiation by RNA polymerase II"/>
    <property type="evidence" value="ECO:0007669"/>
    <property type="project" value="InterPro"/>
</dbReference>
<evidence type="ECO:0000256" key="2">
    <source>
        <dbReference type="ARBA" id="ARBA00009001"/>
    </source>
</evidence>
<accession>A0A182PLX1</accession>
<dbReference type="Proteomes" id="UP000075885">
    <property type="component" value="Unassembled WGS sequence"/>
</dbReference>
<dbReference type="GO" id="GO:0005634">
    <property type="term" value="C:nucleus"/>
    <property type="evidence" value="ECO:0007669"/>
    <property type="project" value="UniProtKB-SubCell"/>
</dbReference>
<dbReference type="InterPro" id="IPR009044">
    <property type="entry name" value="ssDNA-bd_transcriptional_reg"/>
</dbReference>
<feature type="compositionally biased region" description="Polar residues" evidence="7">
    <location>
        <begin position="482"/>
        <end position="500"/>
    </location>
</feature>
<evidence type="ECO:0000256" key="5">
    <source>
        <dbReference type="ARBA" id="ARBA00023163"/>
    </source>
</evidence>
<keyword evidence="10" id="KW-1185">Reference proteome</keyword>
<dbReference type="InterPro" id="IPR003173">
    <property type="entry name" value="PC4_C"/>
</dbReference>
<reference evidence="9" key="2">
    <citation type="submission" date="2020-05" db="UniProtKB">
        <authorList>
            <consortium name="EnsemblMetazoa"/>
        </authorList>
    </citation>
    <scope>IDENTIFICATION</scope>
    <source>
        <strain evidence="9">Epiroticus2</strain>
    </source>
</reference>
<sequence>MATNNVKLPDLINRWIEVQKKGTELERAKPLDIDAINLTLLLKSMGLRLQYLDFETEKSKADNLTITVKCNRSGMKAELSYDLLRCSCPENTDQERSFWEVQGTGPKVFSKCKNNASSNLLPDVSESCALVSKAMLSNLLDYYEASIRQVKEEKEQAMLHSPLKSPRSKVSVLSPGLALKKPFSTPPAEGKCSSRIEPVTSGEVGALDDTVEDNIEQKEKETPCLKERDEQRAGTSFDRQIGEKATEWKLGNTSSDSVGINNKTHELVNAEHPANKPVVDAVLSPAQTSVADDNAYEAMKTLVTSSPKERPIDMVDADAQHDRDRNVISYLQEARSQIDMALLLMKVNTTQDITNGFGRTITPLHAGAVSRKALAMTPKFAQPRSSSLLSIERRRTPGDTVGVPRKTPSTSSLPSAPRLSIGASSAGRVDTPRPSVVQVKSVAALRKPVGALRPGSFSGTPTAQPPSSVGGLKKPPSGSIAALSSQRKPLTPGSGSSTLTAGGRSIPKPPATARQPAGAGLIQRSSTSNKPKRVPNSTNRFTTKMPKNKKQESSSDTDLDSDERKPVKKAKPGEKASSTAGKDPNVFELEKNRKITVSEFKGKVYVSIREYYSKDGQDLPSKKGISLPVSQWKKLLEYADEINEQIKKF</sequence>
<dbReference type="Gene3D" id="2.30.31.10">
    <property type="entry name" value="Transcriptional Coactivator Pc4, Chain A"/>
    <property type="match status" value="1"/>
</dbReference>
<comment type="similarity">
    <text evidence="2">Belongs to the transcriptional coactivator PC4 family.</text>
</comment>
<dbReference type="PANTHER" id="PTHR13215">
    <property type="entry name" value="RNA POLYMERASE II TRANSCRIPTIONAL COACTIVATOR"/>
    <property type="match status" value="1"/>
</dbReference>
<dbReference type="Pfam" id="PF02229">
    <property type="entry name" value="PC4"/>
    <property type="match status" value="1"/>
</dbReference>
<evidence type="ECO:0000256" key="7">
    <source>
        <dbReference type="SAM" id="MobiDB-lite"/>
    </source>
</evidence>
<evidence type="ECO:0000256" key="6">
    <source>
        <dbReference type="ARBA" id="ARBA00023242"/>
    </source>
</evidence>
<feature type="region of interest" description="Disordered" evidence="7">
    <location>
        <begin position="379"/>
        <end position="435"/>
    </location>
</feature>
<feature type="domain" description="Transcriptional coactivator p15 (PC4) C-terminal" evidence="8">
    <location>
        <begin position="587"/>
        <end position="637"/>
    </location>
</feature>
<evidence type="ECO:0000256" key="3">
    <source>
        <dbReference type="ARBA" id="ARBA00023015"/>
    </source>
</evidence>
<dbReference type="GO" id="GO:0003713">
    <property type="term" value="F:transcription coactivator activity"/>
    <property type="evidence" value="ECO:0007669"/>
    <property type="project" value="InterPro"/>
</dbReference>
<comment type="subcellular location">
    <subcellularLocation>
        <location evidence="1">Nucleus</location>
    </subcellularLocation>
</comment>
<keyword evidence="3" id="KW-0805">Transcription regulation</keyword>
<proteinExistence type="inferred from homology"/>
<evidence type="ECO:0000256" key="4">
    <source>
        <dbReference type="ARBA" id="ARBA00023125"/>
    </source>
</evidence>
<keyword evidence="5" id="KW-0804">Transcription</keyword>
<evidence type="ECO:0000313" key="9">
    <source>
        <dbReference type="EnsemblMetazoa" id="AEPI007943-PA"/>
    </source>
</evidence>
<feature type="compositionally biased region" description="Polar residues" evidence="7">
    <location>
        <begin position="457"/>
        <end position="467"/>
    </location>
</feature>
<dbReference type="SUPFAM" id="SSF54447">
    <property type="entry name" value="ssDNA-binding transcriptional regulator domain"/>
    <property type="match status" value="1"/>
</dbReference>
<evidence type="ECO:0000313" key="10">
    <source>
        <dbReference type="Proteomes" id="UP000075885"/>
    </source>
</evidence>
<dbReference type="VEuPathDB" id="VectorBase:AEPI007943"/>
<evidence type="ECO:0000259" key="8">
    <source>
        <dbReference type="Pfam" id="PF02229"/>
    </source>
</evidence>
<feature type="region of interest" description="Disordered" evidence="7">
    <location>
        <begin position="451"/>
        <end position="588"/>
    </location>
</feature>
<keyword evidence="4" id="KW-0238">DNA-binding</keyword>
<dbReference type="EnsemblMetazoa" id="AEPI007943-RA">
    <property type="protein sequence ID" value="AEPI007943-PA"/>
    <property type="gene ID" value="AEPI007943"/>
</dbReference>
<dbReference type="AlphaFoldDB" id="A0A182PLX1"/>
<organism evidence="9 10">
    <name type="scientific">Anopheles epiroticus</name>
    <dbReference type="NCBI Taxonomy" id="199890"/>
    <lineage>
        <taxon>Eukaryota</taxon>
        <taxon>Metazoa</taxon>
        <taxon>Ecdysozoa</taxon>
        <taxon>Arthropoda</taxon>
        <taxon>Hexapoda</taxon>
        <taxon>Insecta</taxon>
        <taxon>Pterygota</taxon>
        <taxon>Neoptera</taxon>
        <taxon>Endopterygota</taxon>
        <taxon>Diptera</taxon>
        <taxon>Nematocera</taxon>
        <taxon>Culicoidea</taxon>
        <taxon>Culicidae</taxon>
        <taxon>Anophelinae</taxon>
        <taxon>Anopheles</taxon>
    </lineage>
</organism>
<dbReference type="GO" id="GO:0003677">
    <property type="term" value="F:DNA binding"/>
    <property type="evidence" value="ECO:0007669"/>
    <property type="project" value="UniProtKB-KW"/>
</dbReference>
<protein>
    <recommendedName>
        <fullName evidence="8">Transcriptional coactivator p15 (PC4) C-terminal domain-containing protein</fullName>
    </recommendedName>
</protein>
<reference evidence="10" key="1">
    <citation type="submission" date="2013-03" db="EMBL/GenBank/DDBJ databases">
        <title>The Genome Sequence of Anopheles epiroticus epiroticus2.</title>
        <authorList>
            <consortium name="The Broad Institute Genomics Platform"/>
            <person name="Neafsey D.E."/>
            <person name="Howell P."/>
            <person name="Walker B."/>
            <person name="Young S.K."/>
            <person name="Zeng Q."/>
            <person name="Gargeya S."/>
            <person name="Fitzgerald M."/>
            <person name="Haas B."/>
            <person name="Abouelleil A."/>
            <person name="Allen A.W."/>
            <person name="Alvarado L."/>
            <person name="Arachchi H.M."/>
            <person name="Berlin A.M."/>
            <person name="Chapman S.B."/>
            <person name="Gainer-Dewar J."/>
            <person name="Goldberg J."/>
            <person name="Griggs A."/>
            <person name="Gujja S."/>
            <person name="Hansen M."/>
            <person name="Howarth C."/>
            <person name="Imamovic A."/>
            <person name="Ireland A."/>
            <person name="Larimer J."/>
            <person name="McCowan C."/>
            <person name="Murphy C."/>
            <person name="Pearson M."/>
            <person name="Poon T.W."/>
            <person name="Priest M."/>
            <person name="Roberts A."/>
            <person name="Saif S."/>
            <person name="Shea T."/>
            <person name="Sisk P."/>
            <person name="Sykes S."/>
            <person name="Wortman J."/>
            <person name="Nusbaum C."/>
            <person name="Birren B."/>
        </authorList>
    </citation>
    <scope>NUCLEOTIDE SEQUENCE [LARGE SCALE GENOMIC DNA]</scope>
    <source>
        <strain evidence="10">Epiroticus2</strain>
    </source>
</reference>
<name>A0A182PLX1_9DIPT</name>
<dbReference type="InterPro" id="IPR045125">
    <property type="entry name" value="Sub1/Tcp4-like"/>
</dbReference>